<dbReference type="InterPro" id="IPR009100">
    <property type="entry name" value="AcylCoA_DH/oxidase_NM_dom_sf"/>
</dbReference>
<dbReference type="Gene3D" id="2.40.110.10">
    <property type="entry name" value="Butyryl-CoA Dehydrogenase, subunit A, domain 2"/>
    <property type="match status" value="1"/>
</dbReference>
<dbReference type="GO" id="GO:0016627">
    <property type="term" value="F:oxidoreductase activity, acting on the CH-CH group of donors"/>
    <property type="evidence" value="ECO:0007669"/>
    <property type="project" value="InterPro"/>
</dbReference>
<keyword evidence="2" id="KW-1185">Reference proteome</keyword>
<evidence type="ECO:0000313" key="1">
    <source>
        <dbReference type="EMBL" id="MCS5727305.1"/>
    </source>
</evidence>
<dbReference type="RefSeq" id="WP_259530285.1">
    <property type="nucleotide sequence ID" value="NZ_JANLCK010000009.1"/>
</dbReference>
<dbReference type="InterPro" id="IPR046373">
    <property type="entry name" value="Acyl-CoA_Oxase/DH_mid-dom_sf"/>
</dbReference>
<dbReference type="SUPFAM" id="SSF56645">
    <property type="entry name" value="Acyl-CoA dehydrogenase NM domain-like"/>
    <property type="match status" value="1"/>
</dbReference>
<reference evidence="1" key="1">
    <citation type="submission" date="2022-08" db="EMBL/GenBank/DDBJ databases">
        <authorList>
            <person name="Deng Y."/>
            <person name="Han X.-F."/>
            <person name="Zhang Y.-Q."/>
        </authorList>
    </citation>
    <scope>NUCLEOTIDE SEQUENCE</scope>
    <source>
        <strain evidence="1">CPCC 203407</strain>
    </source>
</reference>
<evidence type="ECO:0000313" key="2">
    <source>
        <dbReference type="Proteomes" id="UP001165587"/>
    </source>
</evidence>
<proteinExistence type="predicted"/>
<gene>
    <name evidence="1" type="ORF">N1028_15525</name>
</gene>
<dbReference type="Proteomes" id="UP001165587">
    <property type="component" value="Unassembled WGS sequence"/>
</dbReference>
<protein>
    <submittedName>
        <fullName evidence="1">Acyl-CoA dehydrogenase</fullName>
    </submittedName>
</protein>
<name>A0AA41XIY4_9MICO</name>
<dbReference type="EMBL" id="JANLCK010000009">
    <property type="protein sequence ID" value="MCS5727305.1"/>
    <property type="molecule type" value="Genomic_DNA"/>
</dbReference>
<organism evidence="1 2">
    <name type="scientific">Herbiconiux oxytropis</name>
    <dbReference type="NCBI Taxonomy" id="2970915"/>
    <lineage>
        <taxon>Bacteria</taxon>
        <taxon>Bacillati</taxon>
        <taxon>Actinomycetota</taxon>
        <taxon>Actinomycetes</taxon>
        <taxon>Micrococcales</taxon>
        <taxon>Microbacteriaceae</taxon>
        <taxon>Herbiconiux</taxon>
    </lineage>
</organism>
<sequence length="414" mass="41816">MRPGAVTLEPGQVRRLLVSPAIVSPGLEELFDEAERARDDAGPAAVGLALELATLVARRVPRPGRGSTALYLETLATLAAADVTVARVVEPHLDAAMILAECPEPVDLAAIGADAASTWGVFAAEGPGVRLTAAPDASGWVLDGTKPWCSLAGRLTHALVTAHVPAGGPAATGRTAAEGGGRRLFAVDLRHVGVRVREDEWVARGFPTVPSGPTDFRGVPAVPVGATGWYLERAGFEWGGIGVAACWFGGAVGLARRVVQAAVERGDDIALLHAGRVALAVQSAASALAAAAAAVDAAGADAAAMDGAAMDGAAIDPAAGDPADPAGGAGDAASEAALLAQVTRSIVRSAAEDVLREAAHGLGPAPLALDVDYAARVADLELYLRQDHGTRDEARVGRLLTALAGPPTQKGSRP</sequence>
<dbReference type="AlphaFoldDB" id="A0AA41XIY4"/>
<accession>A0AA41XIY4</accession>
<comment type="caution">
    <text evidence="1">The sequence shown here is derived from an EMBL/GenBank/DDBJ whole genome shotgun (WGS) entry which is preliminary data.</text>
</comment>